<accession>A0A6B2QUD9</accession>
<evidence type="ECO:0000256" key="3">
    <source>
        <dbReference type="ARBA" id="ARBA00004799"/>
    </source>
</evidence>
<keyword evidence="11" id="KW-0479">Metal-binding</keyword>
<evidence type="ECO:0000313" key="26">
    <source>
        <dbReference type="EMBL" id="NDY81940.1"/>
    </source>
</evidence>
<evidence type="ECO:0000256" key="18">
    <source>
        <dbReference type="ARBA" id="ARBA00032510"/>
    </source>
</evidence>
<evidence type="ECO:0000256" key="16">
    <source>
        <dbReference type="ARBA" id="ARBA00030048"/>
    </source>
</evidence>
<dbReference type="AlphaFoldDB" id="A0A6B2QUD9"/>
<evidence type="ECO:0000256" key="15">
    <source>
        <dbReference type="ARBA" id="ARBA00022909"/>
    </source>
</evidence>
<evidence type="ECO:0000256" key="10">
    <source>
        <dbReference type="ARBA" id="ARBA00022598"/>
    </source>
</evidence>
<dbReference type="GO" id="GO:0005524">
    <property type="term" value="F:ATP binding"/>
    <property type="evidence" value="ECO:0007669"/>
    <property type="project" value="UniProtKB-KW"/>
</dbReference>
<evidence type="ECO:0000256" key="4">
    <source>
        <dbReference type="ARBA" id="ARBA00005150"/>
    </source>
</evidence>
<dbReference type="PANTHER" id="PTHR11136:SF0">
    <property type="entry name" value="DIHYDROFOLATE SYNTHETASE-RELATED"/>
    <property type="match status" value="1"/>
</dbReference>
<dbReference type="InterPro" id="IPR036565">
    <property type="entry name" value="Mur-like_cat_sf"/>
</dbReference>
<dbReference type="PANTHER" id="PTHR11136">
    <property type="entry name" value="FOLYLPOLYGLUTAMATE SYNTHASE-RELATED"/>
    <property type="match status" value="1"/>
</dbReference>
<dbReference type="GO" id="GO:0046654">
    <property type="term" value="P:tetrahydrofolate biosynthetic process"/>
    <property type="evidence" value="ECO:0007669"/>
    <property type="project" value="UniProtKB-UniPathway"/>
</dbReference>
<dbReference type="RefSeq" id="WP_163651228.1">
    <property type="nucleotide sequence ID" value="NZ_JAAGRN010000001.1"/>
</dbReference>
<evidence type="ECO:0000256" key="5">
    <source>
        <dbReference type="ARBA" id="ARBA00008276"/>
    </source>
</evidence>
<dbReference type="UniPathway" id="UPA00077">
    <property type="reaction ID" value="UER00157"/>
</dbReference>
<name>A0A6B2QUD9_9BURK</name>
<evidence type="ECO:0000256" key="13">
    <source>
        <dbReference type="ARBA" id="ARBA00022840"/>
    </source>
</evidence>
<keyword evidence="12 23" id="KW-0547">Nucleotide-binding</keyword>
<comment type="pathway">
    <text evidence="4">Cofactor biosynthesis; tetrahydrofolylpolyglutamate biosynthesis.</text>
</comment>
<gene>
    <name evidence="26" type="primary">folC</name>
    <name evidence="26" type="ORF">G3I67_01730</name>
</gene>
<sequence>MIATPPSHGSTLETWLTYLEALHPSVIDMGLDRVKIVAARLALDCDAIKYVVGGTNGKGSTCAMLESILLASGYRVGMYISPHMIHFNERARINGEIVADEVFIEHFEAVEKARESVSLTYFEFTTLAILRLFAQSKLDAMVLEVGLGGRLDAVNIVDADCSIITSVDIDHTDWLGDTREQIGLEKAHIFRPDRPAICSDPIPPESLVAYANKIGADLWLFGRDFNYSGDRQQWAFAGRHQRRNALAYPALRGANQLLNASAALAALESTRDKLSIPQQAVRQGLLNASLPGRFQILPGQPTIILDVAHNPHAAAVLEKNLGNMGFHPYTYAVFGMLSDKDVESVVRHMAKRIDRWFCASLPGARGLSGAELADRVNQILMESPDVDRTDSAVTDYESVKAALGAATELSNPDDRIIVFGSFLTVAGALESLNRTV</sequence>
<evidence type="ECO:0000256" key="6">
    <source>
        <dbReference type="ARBA" id="ARBA00011245"/>
    </source>
</evidence>
<dbReference type="NCBIfam" id="TIGR01499">
    <property type="entry name" value="folC"/>
    <property type="match status" value="1"/>
</dbReference>
<evidence type="ECO:0000256" key="22">
    <source>
        <dbReference type="ARBA" id="ARBA00049161"/>
    </source>
</evidence>
<evidence type="ECO:0000256" key="12">
    <source>
        <dbReference type="ARBA" id="ARBA00022741"/>
    </source>
</evidence>
<dbReference type="Pfam" id="PF08245">
    <property type="entry name" value="Mur_ligase_M"/>
    <property type="match status" value="1"/>
</dbReference>
<keyword evidence="13 23" id="KW-0067">ATP-binding</keyword>
<comment type="catalytic activity">
    <reaction evidence="21">
        <text>(6R)-5,10-methylenetetrahydrofolyl-(gamma-L-Glu)(n) + L-glutamate + ATP = (6R)-5,10-methylenetetrahydrofolyl-(gamma-L-Glu)(n+1) + ADP + phosphate + H(+)</text>
        <dbReference type="Rhea" id="RHEA:51912"/>
        <dbReference type="Rhea" id="RHEA-COMP:13257"/>
        <dbReference type="Rhea" id="RHEA-COMP:13258"/>
        <dbReference type="ChEBI" id="CHEBI:15378"/>
        <dbReference type="ChEBI" id="CHEBI:29985"/>
        <dbReference type="ChEBI" id="CHEBI:30616"/>
        <dbReference type="ChEBI" id="CHEBI:43474"/>
        <dbReference type="ChEBI" id="CHEBI:136572"/>
        <dbReference type="ChEBI" id="CHEBI:456216"/>
        <dbReference type="EC" id="6.3.2.17"/>
    </reaction>
</comment>
<evidence type="ECO:0000256" key="11">
    <source>
        <dbReference type="ARBA" id="ARBA00022723"/>
    </source>
</evidence>
<evidence type="ECO:0000256" key="1">
    <source>
        <dbReference type="ARBA" id="ARBA00001946"/>
    </source>
</evidence>
<dbReference type="Gene3D" id="3.40.1190.10">
    <property type="entry name" value="Mur-like, catalytic domain"/>
    <property type="match status" value="1"/>
</dbReference>
<dbReference type="Gene3D" id="3.90.190.20">
    <property type="entry name" value="Mur ligase, C-terminal domain"/>
    <property type="match status" value="1"/>
</dbReference>
<protein>
    <recommendedName>
        <fullName evidence="9">Dihydrofolate synthase/folylpolyglutamate synthase</fullName>
        <ecNumber evidence="7">6.3.2.12</ecNumber>
        <ecNumber evidence="8">6.3.2.17</ecNumber>
    </recommendedName>
    <alternativeName>
        <fullName evidence="18">Folylpoly-gamma-glutamate synthetase-dihydrofolate synthetase</fullName>
    </alternativeName>
    <alternativeName>
        <fullName evidence="16">Folylpolyglutamate synthetase</fullName>
    </alternativeName>
    <alternativeName>
        <fullName evidence="17">Tetrahydrofolylpolyglutamate synthase</fullName>
    </alternativeName>
</protein>
<evidence type="ECO:0000256" key="20">
    <source>
        <dbReference type="ARBA" id="ARBA00047808"/>
    </source>
</evidence>
<dbReference type="Pfam" id="PF02875">
    <property type="entry name" value="Mur_ligase_C"/>
    <property type="match status" value="1"/>
</dbReference>
<evidence type="ECO:0000256" key="23">
    <source>
        <dbReference type="PIRNR" id="PIRNR001563"/>
    </source>
</evidence>
<comment type="subunit">
    <text evidence="6">Monomer.</text>
</comment>
<comment type="similarity">
    <text evidence="5 23">Belongs to the folylpolyglutamate synthase family.</text>
</comment>
<comment type="catalytic activity">
    <reaction evidence="22">
        <text>7,8-dihydropteroate + L-glutamate + ATP = 7,8-dihydrofolate + ADP + phosphate + H(+)</text>
        <dbReference type="Rhea" id="RHEA:23584"/>
        <dbReference type="ChEBI" id="CHEBI:15378"/>
        <dbReference type="ChEBI" id="CHEBI:17839"/>
        <dbReference type="ChEBI" id="CHEBI:29985"/>
        <dbReference type="ChEBI" id="CHEBI:30616"/>
        <dbReference type="ChEBI" id="CHEBI:43474"/>
        <dbReference type="ChEBI" id="CHEBI:57451"/>
        <dbReference type="ChEBI" id="CHEBI:456216"/>
        <dbReference type="EC" id="6.3.2.12"/>
    </reaction>
</comment>
<comment type="caution">
    <text evidence="26">The sequence shown here is derived from an EMBL/GenBank/DDBJ whole genome shotgun (WGS) entry which is preliminary data.</text>
</comment>
<comment type="pathway">
    <text evidence="3">Cofactor biosynthesis; tetrahydrofolate biosynthesis; 7,8-dihydrofolate from 2-amino-4-hydroxy-6-hydroxymethyl-7,8-dihydropteridine diphosphate and 4-aminobenzoate: step 2/2.</text>
</comment>
<comment type="catalytic activity">
    <reaction evidence="19">
        <text>(6S)-5,6,7,8-tetrahydrofolyl-(gamma-L-Glu)(n) + L-glutamate + ATP = (6S)-5,6,7,8-tetrahydrofolyl-(gamma-L-Glu)(n+1) + ADP + phosphate + H(+)</text>
        <dbReference type="Rhea" id="RHEA:10580"/>
        <dbReference type="Rhea" id="RHEA-COMP:14738"/>
        <dbReference type="Rhea" id="RHEA-COMP:14740"/>
        <dbReference type="ChEBI" id="CHEBI:15378"/>
        <dbReference type="ChEBI" id="CHEBI:29985"/>
        <dbReference type="ChEBI" id="CHEBI:30616"/>
        <dbReference type="ChEBI" id="CHEBI:43474"/>
        <dbReference type="ChEBI" id="CHEBI:141005"/>
        <dbReference type="ChEBI" id="CHEBI:456216"/>
        <dbReference type="EC" id="6.3.2.17"/>
    </reaction>
</comment>
<evidence type="ECO:0000259" key="25">
    <source>
        <dbReference type="Pfam" id="PF08245"/>
    </source>
</evidence>
<comment type="function">
    <text evidence="2">Functions in two distinct reactions of the de novo folate biosynthetic pathway. Catalyzes the addition of a glutamate residue to dihydropteroate (7,8-dihydropteroate or H2Pte) to form dihydrofolate (7,8-dihydrofolate monoglutamate or H2Pte-Glu). Also catalyzes successive additions of L-glutamate to tetrahydrofolate or 10-formyltetrahydrofolate or 5,10-methylenetetrahydrofolate, leading to folylpolyglutamate derivatives.</text>
</comment>
<feature type="domain" description="Mur ligase C-terminal" evidence="24">
    <location>
        <begin position="292"/>
        <end position="422"/>
    </location>
</feature>
<organism evidence="26">
    <name type="scientific">Sheuella amnicola</name>
    <dbReference type="NCBI Taxonomy" id="2707330"/>
    <lineage>
        <taxon>Bacteria</taxon>
        <taxon>Pseudomonadati</taxon>
        <taxon>Pseudomonadota</taxon>
        <taxon>Betaproteobacteria</taxon>
        <taxon>Burkholderiales</taxon>
        <taxon>Alcaligenaceae</taxon>
        <taxon>Sheuella</taxon>
    </lineage>
</organism>
<dbReference type="EMBL" id="JAAGRN010000001">
    <property type="protein sequence ID" value="NDY81940.1"/>
    <property type="molecule type" value="Genomic_DNA"/>
</dbReference>
<evidence type="ECO:0000256" key="21">
    <source>
        <dbReference type="ARBA" id="ARBA00049035"/>
    </source>
</evidence>
<keyword evidence="15" id="KW-0289">Folate biosynthesis</keyword>
<dbReference type="PIRSF" id="PIRSF001563">
    <property type="entry name" value="Folylpolyglu_synth"/>
    <property type="match status" value="1"/>
</dbReference>
<dbReference type="EC" id="6.3.2.17" evidence="8"/>
<dbReference type="NCBIfam" id="NF008101">
    <property type="entry name" value="PRK10846.1"/>
    <property type="match status" value="1"/>
</dbReference>
<dbReference type="InterPro" id="IPR036615">
    <property type="entry name" value="Mur_ligase_C_dom_sf"/>
</dbReference>
<dbReference type="GO" id="GO:0005737">
    <property type="term" value="C:cytoplasm"/>
    <property type="evidence" value="ECO:0007669"/>
    <property type="project" value="TreeGrafter"/>
</dbReference>
<keyword evidence="14" id="KW-0460">Magnesium</keyword>
<dbReference type="SUPFAM" id="SSF53244">
    <property type="entry name" value="MurD-like peptide ligases, peptide-binding domain"/>
    <property type="match status" value="1"/>
</dbReference>
<dbReference type="SUPFAM" id="SSF53623">
    <property type="entry name" value="MurD-like peptide ligases, catalytic domain"/>
    <property type="match status" value="1"/>
</dbReference>
<reference evidence="26" key="1">
    <citation type="submission" date="2020-02" db="EMBL/GenBank/DDBJ databases">
        <authorList>
            <person name="Chen W.-M."/>
        </authorList>
    </citation>
    <scope>NUCLEOTIDE SEQUENCE</scope>
    <source>
        <strain evidence="26">NBD-18</strain>
    </source>
</reference>
<evidence type="ECO:0000256" key="8">
    <source>
        <dbReference type="ARBA" id="ARBA00013025"/>
    </source>
</evidence>
<evidence type="ECO:0000259" key="24">
    <source>
        <dbReference type="Pfam" id="PF02875"/>
    </source>
</evidence>
<evidence type="ECO:0000256" key="17">
    <source>
        <dbReference type="ARBA" id="ARBA00030592"/>
    </source>
</evidence>
<dbReference type="InterPro" id="IPR013221">
    <property type="entry name" value="Mur_ligase_cen"/>
</dbReference>
<dbReference type="GO" id="GO:0046872">
    <property type="term" value="F:metal ion binding"/>
    <property type="evidence" value="ECO:0007669"/>
    <property type="project" value="UniProtKB-KW"/>
</dbReference>
<keyword evidence="10 23" id="KW-0436">Ligase</keyword>
<feature type="domain" description="Mur ligase central" evidence="25">
    <location>
        <begin position="52"/>
        <end position="266"/>
    </location>
</feature>
<evidence type="ECO:0000256" key="7">
    <source>
        <dbReference type="ARBA" id="ARBA00013023"/>
    </source>
</evidence>
<dbReference type="EC" id="6.3.2.12" evidence="7"/>
<dbReference type="InterPro" id="IPR001645">
    <property type="entry name" value="Folylpolyglutamate_synth"/>
</dbReference>
<dbReference type="GO" id="GO:0046656">
    <property type="term" value="P:folic acid biosynthetic process"/>
    <property type="evidence" value="ECO:0007669"/>
    <property type="project" value="UniProtKB-KW"/>
</dbReference>
<dbReference type="InterPro" id="IPR004101">
    <property type="entry name" value="Mur_ligase_C"/>
</dbReference>
<evidence type="ECO:0000256" key="14">
    <source>
        <dbReference type="ARBA" id="ARBA00022842"/>
    </source>
</evidence>
<dbReference type="GO" id="GO:0004326">
    <property type="term" value="F:tetrahydrofolylpolyglutamate synthase activity"/>
    <property type="evidence" value="ECO:0007669"/>
    <property type="project" value="UniProtKB-EC"/>
</dbReference>
<dbReference type="FunFam" id="3.40.1190.10:FF:000004">
    <property type="entry name" value="Dihydrofolate synthase/folylpolyglutamate synthase"/>
    <property type="match status" value="1"/>
</dbReference>
<evidence type="ECO:0000256" key="2">
    <source>
        <dbReference type="ARBA" id="ARBA00002714"/>
    </source>
</evidence>
<comment type="catalytic activity">
    <reaction evidence="20">
        <text>10-formyltetrahydrofolyl-(gamma-L-Glu)(n) + L-glutamate + ATP = 10-formyltetrahydrofolyl-(gamma-L-Glu)(n+1) + ADP + phosphate + H(+)</text>
        <dbReference type="Rhea" id="RHEA:51904"/>
        <dbReference type="Rhea" id="RHEA-COMP:13088"/>
        <dbReference type="Rhea" id="RHEA-COMP:14300"/>
        <dbReference type="ChEBI" id="CHEBI:15378"/>
        <dbReference type="ChEBI" id="CHEBI:29985"/>
        <dbReference type="ChEBI" id="CHEBI:30616"/>
        <dbReference type="ChEBI" id="CHEBI:43474"/>
        <dbReference type="ChEBI" id="CHEBI:134413"/>
        <dbReference type="ChEBI" id="CHEBI:456216"/>
        <dbReference type="EC" id="6.3.2.17"/>
    </reaction>
</comment>
<comment type="cofactor">
    <cofactor evidence="1">
        <name>Mg(2+)</name>
        <dbReference type="ChEBI" id="CHEBI:18420"/>
    </cofactor>
</comment>
<evidence type="ECO:0000256" key="19">
    <source>
        <dbReference type="ARBA" id="ARBA00047493"/>
    </source>
</evidence>
<dbReference type="GO" id="GO:0008841">
    <property type="term" value="F:dihydrofolate synthase activity"/>
    <property type="evidence" value="ECO:0007669"/>
    <property type="project" value="UniProtKB-EC"/>
</dbReference>
<proteinExistence type="inferred from homology"/>
<evidence type="ECO:0000256" key="9">
    <source>
        <dbReference type="ARBA" id="ARBA00019357"/>
    </source>
</evidence>